<dbReference type="EMBL" id="FOJG01000002">
    <property type="protein sequence ID" value="SEW53870.1"/>
    <property type="molecule type" value="Genomic_DNA"/>
</dbReference>
<evidence type="ECO:0000256" key="6">
    <source>
        <dbReference type="ARBA" id="ARBA00022847"/>
    </source>
</evidence>
<dbReference type="GO" id="GO:0015824">
    <property type="term" value="P:proline transport"/>
    <property type="evidence" value="ECO:0007669"/>
    <property type="project" value="TreeGrafter"/>
</dbReference>
<evidence type="ECO:0000313" key="16">
    <source>
        <dbReference type="Proteomes" id="UP000199310"/>
    </source>
</evidence>
<feature type="transmembrane region" description="Helical" evidence="14">
    <location>
        <begin position="123"/>
        <end position="147"/>
    </location>
</feature>
<keyword evidence="5 14" id="KW-0812">Transmembrane</keyword>
<keyword evidence="7 14" id="KW-1133">Transmembrane helix</keyword>
<dbReference type="OrthoDB" id="9761931at2"/>
<evidence type="ECO:0000256" key="7">
    <source>
        <dbReference type="ARBA" id="ARBA00022989"/>
    </source>
</evidence>
<evidence type="ECO:0000256" key="8">
    <source>
        <dbReference type="ARBA" id="ARBA00023053"/>
    </source>
</evidence>
<keyword evidence="6" id="KW-0769">Symport</keyword>
<dbReference type="STRING" id="29529.SAMN04488122_5726"/>
<dbReference type="CDD" id="cd11477">
    <property type="entry name" value="SLC5sbd_u1"/>
    <property type="match status" value="1"/>
</dbReference>
<name>A0A1I0SB55_9BACT</name>
<dbReference type="InterPro" id="IPR001734">
    <property type="entry name" value="Na/solute_symporter"/>
</dbReference>
<organism evidence="15 16">
    <name type="scientific">Chitinophaga arvensicola</name>
    <dbReference type="NCBI Taxonomy" id="29529"/>
    <lineage>
        <taxon>Bacteria</taxon>
        <taxon>Pseudomonadati</taxon>
        <taxon>Bacteroidota</taxon>
        <taxon>Chitinophagia</taxon>
        <taxon>Chitinophagales</taxon>
        <taxon>Chitinophagaceae</taxon>
        <taxon>Chitinophaga</taxon>
    </lineage>
</organism>
<evidence type="ECO:0000313" key="15">
    <source>
        <dbReference type="EMBL" id="SEW53870.1"/>
    </source>
</evidence>
<evidence type="ECO:0000256" key="2">
    <source>
        <dbReference type="ARBA" id="ARBA00006434"/>
    </source>
</evidence>
<reference evidence="16" key="1">
    <citation type="submission" date="2016-10" db="EMBL/GenBank/DDBJ databases">
        <authorList>
            <person name="Varghese N."/>
            <person name="Submissions S."/>
        </authorList>
    </citation>
    <scope>NUCLEOTIDE SEQUENCE [LARGE SCALE GENOMIC DNA]</scope>
    <source>
        <strain evidence="16">DSM 3695</strain>
    </source>
</reference>
<comment type="subcellular location">
    <subcellularLocation>
        <location evidence="1">Cell membrane</location>
        <topology evidence="1">Multi-pass membrane protein</topology>
    </subcellularLocation>
</comment>
<feature type="transmembrane region" description="Helical" evidence="14">
    <location>
        <begin position="195"/>
        <end position="214"/>
    </location>
</feature>
<dbReference type="Pfam" id="PF00474">
    <property type="entry name" value="SSF"/>
    <property type="match status" value="1"/>
</dbReference>
<feature type="transmembrane region" description="Helical" evidence="14">
    <location>
        <begin position="45"/>
        <end position="72"/>
    </location>
</feature>
<proteinExistence type="inferred from homology"/>
<feature type="transmembrane region" description="Helical" evidence="14">
    <location>
        <begin position="594"/>
        <end position="612"/>
    </location>
</feature>
<evidence type="ECO:0000256" key="12">
    <source>
        <dbReference type="ARBA" id="ARBA00033708"/>
    </source>
</evidence>
<feature type="transmembrane region" description="Helical" evidence="14">
    <location>
        <begin position="260"/>
        <end position="286"/>
    </location>
</feature>
<feature type="transmembrane region" description="Helical" evidence="14">
    <location>
        <begin position="457"/>
        <end position="476"/>
    </location>
</feature>
<accession>A0A1I0SB55</accession>
<dbReference type="AlphaFoldDB" id="A0A1I0SB55"/>
<evidence type="ECO:0000256" key="4">
    <source>
        <dbReference type="ARBA" id="ARBA00022475"/>
    </source>
</evidence>
<dbReference type="GO" id="GO:0015193">
    <property type="term" value="F:L-proline transmembrane transporter activity"/>
    <property type="evidence" value="ECO:0007669"/>
    <property type="project" value="TreeGrafter"/>
</dbReference>
<keyword evidence="16" id="KW-1185">Reference proteome</keyword>
<protein>
    <submittedName>
        <fullName evidence="15">Na+/proline symporter</fullName>
    </submittedName>
</protein>
<evidence type="ECO:0000256" key="13">
    <source>
        <dbReference type="RuleBase" id="RU362091"/>
    </source>
</evidence>
<feature type="transmembrane region" description="Helical" evidence="14">
    <location>
        <begin position="167"/>
        <end position="183"/>
    </location>
</feature>
<feature type="transmembrane region" description="Helical" evidence="14">
    <location>
        <begin position="496"/>
        <end position="519"/>
    </location>
</feature>
<dbReference type="PROSITE" id="PS50283">
    <property type="entry name" value="NA_SOLUT_SYMP_3"/>
    <property type="match status" value="1"/>
</dbReference>
<feature type="transmembrane region" description="Helical" evidence="14">
    <location>
        <begin position="565"/>
        <end position="588"/>
    </location>
</feature>
<gene>
    <name evidence="15" type="ORF">SAMN04488122_5726</name>
</gene>
<evidence type="ECO:0000256" key="10">
    <source>
        <dbReference type="ARBA" id="ARBA00023136"/>
    </source>
</evidence>
<feature type="transmembrane region" description="Helical" evidence="14">
    <location>
        <begin position="6"/>
        <end position="25"/>
    </location>
</feature>
<keyword evidence="11" id="KW-0739">Sodium transport</keyword>
<keyword evidence="9" id="KW-0406">Ion transport</keyword>
<comment type="catalytic activity">
    <reaction evidence="12">
        <text>L-proline(in) + Na(+)(in) = L-proline(out) + Na(+)(out)</text>
        <dbReference type="Rhea" id="RHEA:28967"/>
        <dbReference type="ChEBI" id="CHEBI:29101"/>
        <dbReference type="ChEBI" id="CHEBI:60039"/>
    </reaction>
</comment>
<evidence type="ECO:0000256" key="11">
    <source>
        <dbReference type="ARBA" id="ARBA00023201"/>
    </source>
</evidence>
<evidence type="ECO:0000256" key="3">
    <source>
        <dbReference type="ARBA" id="ARBA00022448"/>
    </source>
</evidence>
<feature type="transmembrane region" description="Helical" evidence="14">
    <location>
        <begin position="429"/>
        <end position="450"/>
    </location>
</feature>
<feature type="transmembrane region" description="Helical" evidence="14">
    <location>
        <begin position="404"/>
        <end position="423"/>
    </location>
</feature>
<dbReference type="PANTHER" id="PTHR48086:SF3">
    <property type="entry name" value="SODIUM_PROLINE SYMPORTER"/>
    <property type="match status" value="1"/>
</dbReference>
<sequence length="638" mass="71462">MNLSSIDIVIIFLYLAVIVGLGFWISKKASKNIQSYFLGDNNIKWYWLGFSNSSGMFDVSGTAFYVALLFVYGFKAAWLPWLWPIWNQIFVMVFLAIWIRRSNAMTGADWIIKRFGDDRGGRLAHIIVVLFAIVSVIGFIGYVFVGIGKFSGSILPWDLTNPLLTSQQTYAVIIVALTTLYTVKGGMYSVVATEVLQYGILLVSCVLVVTYAVHDVNYVELHKKVPEGWSNFWPTWKLDVNWSNSFPQANQKIAEDGFTWFGALVMMMIAKGVFSSLAGPVPGFDMQRILSAKKPKEAAMLTGFTNLVLYIPLFMMVSALTLIGINYFMPVLQEQQQPDFEIILSKVVGGYLPAGVRGVVLAGLLASFMSTFSAFVNAAPAYLVNDFYKKYFRPNEAPGHYVKWSYITSVGVILTGCIFGLFANSLSSLTLWISSALYGGYAAANVLKWIWWRFNGYGYFSGMLVGLISATFVPHLMDLLSTAYFPQYADLFGSGIGTLISFFIILVFSITGSILGCLLTPAPNQQVLTEFYTNTRPWGWWKPVARWAKMADPSFVPNQQFKWDVLNILVGICWQMSMVIMPICFVFGYFEKGFLAMAVWLVCMVVLKFTWYDRLHITAGDSIPTATGTRVHELAENN</sequence>
<feature type="transmembrane region" description="Helical" evidence="14">
    <location>
        <begin position="359"/>
        <end position="383"/>
    </location>
</feature>
<dbReference type="GO" id="GO:0005886">
    <property type="term" value="C:plasma membrane"/>
    <property type="evidence" value="ECO:0007669"/>
    <property type="project" value="UniProtKB-SubCell"/>
</dbReference>
<comment type="similarity">
    <text evidence="2 13">Belongs to the sodium:solute symporter (SSF) (TC 2.A.21) family.</text>
</comment>
<feature type="transmembrane region" description="Helical" evidence="14">
    <location>
        <begin position="307"/>
        <end position="329"/>
    </location>
</feature>
<dbReference type="GO" id="GO:0005298">
    <property type="term" value="F:proline:sodium symporter activity"/>
    <property type="evidence" value="ECO:0007669"/>
    <property type="project" value="TreeGrafter"/>
</dbReference>
<dbReference type="Proteomes" id="UP000199310">
    <property type="component" value="Unassembled WGS sequence"/>
</dbReference>
<dbReference type="InterPro" id="IPR038377">
    <property type="entry name" value="Na/Glc_symporter_sf"/>
</dbReference>
<evidence type="ECO:0000256" key="5">
    <source>
        <dbReference type="ARBA" id="ARBA00022692"/>
    </source>
</evidence>
<keyword evidence="3" id="KW-0813">Transport</keyword>
<keyword evidence="10 14" id="KW-0472">Membrane</keyword>
<dbReference type="RefSeq" id="WP_089901237.1">
    <property type="nucleotide sequence ID" value="NZ_FOJG01000002.1"/>
</dbReference>
<dbReference type="InterPro" id="IPR050277">
    <property type="entry name" value="Sodium:Solute_Symporter"/>
</dbReference>
<evidence type="ECO:0000256" key="14">
    <source>
        <dbReference type="SAM" id="Phobius"/>
    </source>
</evidence>
<dbReference type="Gene3D" id="1.20.1730.10">
    <property type="entry name" value="Sodium/glucose cotransporter"/>
    <property type="match status" value="1"/>
</dbReference>
<feature type="transmembrane region" description="Helical" evidence="14">
    <location>
        <begin position="78"/>
        <end position="99"/>
    </location>
</feature>
<evidence type="ECO:0000256" key="1">
    <source>
        <dbReference type="ARBA" id="ARBA00004651"/>
    </source>
</evidence>
<dbReference type="PANTHER" id="PTHR48086">
    <property type="entry name" value="SODIUM/PROLINE SYMPORTER-RELATED"/>
    <property type="match status" value="1"/>
</dbReference>
<keyword evidence="4" id="KW-1003">Cell membrane</keyword>
<evidence type="ECO:0000256" key="9">
    <source>
        <dbReference type="ARBA" id="ARBA00023065"/>
    </source>
</evidence>
<keyword evidence="8" id="KW-0915">Sodium</keyword>